<evidence type="ECO:0000256" key="2">
    <source>
        <dbReference type="ARBA" id="ARBA00022552"/>
    </source>
</evidence>
<dbReference type="PANTHER" id="PTHR22808:SF3">
    <property type="entry name" value="5-METHYLCYTOSINE RRNA METHYLTRANSFERASE NSUN4"/>
    <property type="match status" value="1"/>
</dbReference>
<organism evidence="14 15">
    <name type="scientific">Trypanosoma rangeli SC58</name>
    <dbReference type="NCBI Taxonomy" id="429131"/>
    <lineage>
        <taxon>Eukaryota</taxon>
        <taxon>Discoba</taxon>
        <taxon>Euglenozoa</taxon>
        <taxon>Kinetoplastea</taxon>
        <taxon>Metakinetoplastina</taxon>
        <taxon>Trypanosomatida</taxon>
        <taxon>Trypanosomatidae</taxon>
        <taxon>Trypanosoma</taxon>
        <taxon>Herpetosoma</taxon>
    </lineage>
</organism>
<protein>
    <recommendedName>
        <fullName evidence="9">NOL1/NOP2/Sun domain family member 4</fullName>
    </recommendedName>
</protein>
<keyword evidence="5 11" id="KW-0949">S-adenosyl-L-methionine</keyword>
<dbReference type="Proteomes" id="UP000031737">
    <property type="component" value="Unassembled WGS sequence"/>
</dbReference>
<comment type="subcellular location">
    <subcellularLocation>
        <location evidence="1">Mitochondrion</location>
    </subcellularLocation>
</comment>
<feature type="binding site" evidence="11">
    <location>
        <position position="150"/>
    </location>
    <ligand>
        <name>S-adenosyl-L-methionine</name>
        <dbReference type="ChEBI" id="CHEBI:59789"/>
    </ligand>
</feature>
<dbReference type="GO" id="GO:0008173">
    <property type="term" value="F:RNA methyltransferase activity"/>
    <property type="evidence" value="ECO:0007669"/>
    <property type="project" value="InterPro"/>
</dbReference>
<evidence type="ECO:0000256" key="5">
    <source>
        <dbReference type="ARBA" id="ARBA00022691"/>
    </source>
</evidence>
<dbReference type="VEuPathDB" id="TriTrypDB:TRSC58_04133"/>
<comment type="caution">
    <text evidence="14">The sequence shown here is derived from an EMBL/GenBank/DDBJ whole genome shotgun (WGS) entry which is preliminary data.</text>
</comment>
<evidence type="ECO:0000256" key="8">
    <source>
        <dbReference type="ARBA" id="ARBA00023128"/>
    </source>
</evidence>
<evidence type="ECO:0000256" key="12">
    <source>
        <dbReference type="SAM" id="MobiDB-lite"/>
    </source>
</evidence>
<name>A0A061IYE5_TRYRA</name>
<evidence type="ECO:0000256" key="9">
    <source>
        <dbReference type="ARBA" id="ARBA00042050"/>
    </source>
</evidence>
<evidence type="ECO:0000256" key="1">
    <source>
        <dbReference type="ARBA" id="ARBA00004173"/>
    </source>
</evidence>
<keyword evidence="6 11" id="KW-0694">RNA-binding</keyword>
<comment type="similarity">
    <text evidence="11">Belongs to the class I-like SAM-binding methyltransferase superfamily. RsmB/NOP family.</text>
</comment>
<evidence type="ECO:0000259" key="13">
    <source>
        <dbReference type="PROSITE" id="PS51686"/>
    </source>
</evidence>
<dbReference type="PANTHER" id="PTHR22808">
    <property type="entry name" value="NCL1 YEAST -RELATED NOL1/NOP2/FMU SUN DOMAIN-CONTAINING"/>
    <property type="match status" value="1"/>
</dbReference>
<dbReference type="GO" id="GO:0005762">
    <property type="term" value="C:mitochondrial large ribosomal subunit"/>
    <property type="evidence" value="ECO:0007669"/>
    <property type="project" value="TreeGrafter"/>
</dbReference>
<dbReference type="InterPro" id="IPR023267">
    <property type="entry name" value="RCMT"/>
</dbReference>
<evidence type="ECO:0000313" key="15">
    <source>
        <dbReference type="Proteomes" id="UP000031737"/>
    </source>
</evidence>
<dbReference type="GO" id="GO:0003723">
    <property type="term" value="F:RNA binding"/>
    <property type="evidence" value="ECO:0007669"/>
    <property type="project" value="UniProtKB-UniRule"/>
</dbReference>
<proteinExistence type="inferred from homology"/>
<dbReference type="InterPro" id="IPR049560">
    <property type="entry name" value="MeTrfase_RsmB-F_NOP2_cat"/>
</dbReference>
<dbReference type="PROSITE" id="PS51686">
    <property type="entry name" value="SAM_MT_RSMB_NOP"/>
    <property type="match status" value="1"/>
</dbReference>
<keyword evidence="15" id="KW-1185">Reference proteome</keyword>
<comment type="catalytic activity">
    <reaction evidence="10">
        <text>a cytidine in rRNA + S-adenosyl-L-methionine = a 5-methylcytidine in rRNA + S-adenosyl-L-homocysteine + H(+)</text>
        <dbReference type="Rhea" id="RHEA:61484"/>
        <dbReference type="Rhea" id="RHEA-COMP:15836"/>
        <dbReference type="Rhea" id="RHEA-COMP:15837"/>
        <dbReference type="ChEBI" id="CHEBI:15378"/>
        <dbReference type="ChEBI" id="CHEBI:57856"/>
        <dbReference type="ChEBI" id="CHEBI:59789"/>
        <dbReference type="ChEBI" id="CHEBI:74483"/>
        <dbReference type="ChEBI" id="CHEBI:82748"/>
    </reaction>
</comment>
<feature type="region of interest" description="Disordered" evidence="12">
    <location>
        <begin position="316"/>
        <end position="338"/>
    </location>
</feature>
<sequence>MPPPRRKAPRGGTGGTKRGMDFEGFYAGIYGTRWPALRKALAAAAPQKVVLWNRFCQLPFEQVMANMRRVDDASLLQVFRSQDACEVAPPVSDEFNVKAYYLLDYASALVVEQLEVNAFDHVLDMCANLGGKSIGIAQFLSVDGTLTANEPQHDRCARLRRSIREYVPSNYVPVTITQRSTEVWYAPSMYHRVLVDAPCSAERHLLQRAGSAPVSCKVWTEQSSLELRRRQCVTLLRAVETCRPGGRVVYSTCSISPLENDGVVEEVLRRTRCQVEVQAPTLRSMGEKTRYGHIVLPDTAGGLGPMFCSVIHKISDRREESDSDDEEENNCESDNNED</sequence>
<evidence type="ECO:0000256" key="4">
    <source>
        <dbReference type="ARBA" id="ARBA00022679"/>
    </source>
</evidence>
<evidence type="ECO:0000256" key="3">
    <source>
        <dbReference type="ARBA" id="ARBA00022603"/>
    </source>
</evidence>
<accession>A0A061IYE5</accession>
<reference evidence="14 15" key="1">
    <citation type="submission" date="2013-07" db="EMBL/GenBank/DDBJ databases">
        <authorList>
            <person name="Stoco P.H."/>
            <person name="Wagner G."/>
            <person name="Gerber A."/>
            <person name="Zaha A."/>
            <person name="Thompson C."/>
            <person name="Bartholomeu D.C."/>
            <person name="Luckemeyer D.D."/>
            <person name="Bahia D."/>
            <person name="Loreto E."/>
            <person name="Prestes E.B."/>
            <person name="Lima F.M."/>
            <person name="Rodrigues-Luiz G."/>
            <person name="Vallejo G.A."/>
            <person name="Filho J.F."/>
            <person name="Monteiro K.M."/>
            <person name="Tyler K.M."/>
            <person name="de Almeida L.G."/>
            <person name="Ortiz M.F."/>
            <person name="Siervo M.A."/>
            <person name="de Moraes M.H."/>
            <person name="Cunha O.L."/>
            <person name="Mendonca-Neto R."/>
            <person name="Silva R."/>
            <person name="Teixeira S.M."/>
            <person name="Murta S.M."/>
            <person name="Sincero T.C."/>
            <person name="Mendes T.A."/>
            <person name="Urmenyi T.P."/>
            <person name="Silva V.G."/>
            <person name="da Rocha W.D."/>
            <person name="Andersson B."/>
            <person name="Romanha A.J."/>
            <person name="Steindel M."/>
            <person name="de Vasconcelos A.T."/>
            <person name="Grisard E.C."/>
        </authorList>
    </citation>
    <scope>NUCLEOTIDE SEQUENCE [LARGE SCALE GENOMIC DNA]</scope>
    <source>
        <strain evidence="14 15">SC58</strain>
    </source>
</reference>
<evidence type="ECO:0000256" key="10">
    <source>
        <dbReference type="ARBA" id="ARBA00049302"/>
    </source>
</evidence>
<keyword evidence="7" id="KW-0809">Transit peptide</keyword>
<dbReference type="EMBL" id="AUPL01004133">
    <property type="protein sequence ID" value="ESL08168.1"/>
    <property type="molecule type" value="Genomic_DNA"/>
</dbReference>
<feature type="compositionally biased region" description="Acidic residues" evidence="12">
    <location>
        <begin position="321"/>
        <end position="338"/>
    </location>
</feature>
<keyword evidence="2" id="KW-0698">rRNA processing</keyword>
<gene>
    <name evidence="14" type="ORF">TRSC58_04133</name>
</gene>
<dbReference type="SUPFAM" id="SSF53335">
    <property type="entry name" value="S-adenosyl-L-methionine-dependent methyltransferases"/>
    <property type="match status" value="1"/>
</dbReference>
<dbReference type="Gene3D" id="3.40.50.150">
    <property type="entry name" value="Vaccinia Virus protein VP39"/>
    <property type="match status" value="1"/>
</dbReference>
<keyword evidence="3 11" id="KW-0489">Methyltransferase</keyword>
<dbReference type="GO" id="GO:0031167">
    <property type="term" value="P:rRNA methylation"/>
    <property type="evidence" value="ECO:0007669"/>
    <property type="project" value="TreeGrafter"/>
</dbReference>
<dbReference type="PRINTS" id="PR02008">
    <property type="entry name" value="RCMTFAMILY"/>
</dbReference>
<feature type="binding site" evidence="11">
    <location>
        <position position="196"/>
    </location>
    <ligand>
        <name>S-adenosyl-L-methionine</name>
        <dbReference type="ChEBI" id="CHEBI:59789"/>
    </ligand>
</feature>
<dbReference type="Pfam" id="PF01189">
    <property type="entry name" value="Methyltr_RsmB-F"/>
    <property type="match status" value="1"/>
</dbReference>
<keyword evidence="4 11" id="KW-0808">Transferase</keyword>
<feature type="active site" description="Nucleophile" evidence="11">
    <location>
        <position position="253"/>
    </location>
</feature>
<dbReference type="InterPro" id="IPR001678">
    <property type="entry name" value="MeTrfase_RsmB-F_NOP2_dom"/>
</dbReference>
<evidence type="ECO:0000256" key="7">
    <source>
        <dbReference type="ARBA" id="ARBA00022946"/>
    </source>
</evidence>
<dbReference type="OrthoDB" id="427002at2759"/>
<comment type="caution">
    <text evidence="11">Lacks conserved residue(s) required for the propagation of feature annotation.</text>
</comment>
<dbReference type="InterPro" id="IPR029063">
    <property type="entry name" value="SAM-dependent_MTases_sf"/>
</dbReference>
<dbReference type="AlphaFoldDB" id="A0A061IYE5"/>
<evidence type="ECO:0000256" key="6">
    <source>
        <dbReference type="ARBA" id="ARBA00022884"/>
    </source>
</evidence>
<evidence type="ECO:0000256" key="11">
    <source>
        <dbReference type="PROSITE-ProRule" id="PRU01023"/>
    </source>
</evidence>
<feature type="domain" description="SAM-dependent MTase RsmB/NOP-type" evidence="13">
    <location>
        <begin position="25"/>
        <end position="314"/>
    </location>
</feature>
<keyword evidence="8" id="KW-0496">Mitochondrion</keyword>
<evidence type="ECO:0000313" key="14">
    <source>
        <dbReference type="EMBL" id="ESL08168.1"/>
    </source>
</evidence>